<feature type="compositionally biased region" description="Basic and acidic residues" evidence="1">
    <location>
        <begin position="101"/>
        <end position="114"/>
    </location>
</feature>
<dbReference type="GeneID" id="19900852"/>
<feature type="compositionally biased region" description="Basic and acidic residues" evidence="1">
    <location>
        <begin position="158"/>
        <end position="168"/>
    </location>
</feature>
<gene>
    <name evidence="2" type="ORF">W97_03541</name>
</gene>
<organism evidence="2 3">
    <name type="scientific">Coniosporium apollinis (strain CBS 100218)</name>
    <name type="common">Rock-inhabiting black yeast</name>
    <dbReference type="NCBI Taxonomy" id="1168221"/>
    <lineage>
        <taxon>Eukaryota</taxon>
        <taxon>Fungi</taxon>
        <taxon>Dikarya</taxon>
        <taxon>Ascomycota</taxon>
        <taxon>Pezizomycotina</taxon>
        <taxon>Dothideomycetes</taxon>
        <taxon>Dothideomycetes incertae sedis</taxon>
        <taxon>Coniosporium</taxon>
    </lineage>
</organism>
<reference evidence="3" key="1">
    <citation type="submission" date="2012-06" db="EMBL/GenBank/DDBJ databases">
        <title>The genome sequence of Coniosporium apollinis CBS 100218.</title>
        <authorList>
            <consortium name="The Broad Institute Genome Sequencing Platform"/>
            <person name="Cuomo C."/>
            <person name="Gorbushina A."/>
            <person name="Noack S."/>
            <person name="Walker B."/>
            <person name="Young S.K."/>
            <person name="Zeng Q."/>
            <person name="Gargeya S."/>
            <person name="Fitzgerald M."/>
            <person name="Haas B."/>
            <person name="Abouelleil A."/>
            <person name="Alvarado L."/>
            <person name="Arachchi H.M."/>
            <person name="Berlin A.M."/>
            <person name="Chapman S.B."/>
            <person name="Goldberg J."/>
            <person name="Griggs A."/>
            <person name="Gujja S."/>
            <person name="Hansen M."/>
            <person name="Howarth C."/>
            <person name="Imamovic A."/>
            <person name="Larimer J."/>
            <person name="McCowan C."/>
            <person name="Montmayeur A."/>
            <person name="Murphy C."/>
            <person name="Neiman D."/>
            <person name="Pearson M."/>
            <person name="Priest M."/>
            <person name="Roberts A."/>
            <person name="Saif S."/>
            <person name="Shea T."/>
            <person name="Sisk P."/>
            <person name="Sykes S."/>
            <person name="Wortman J."/>
            <person name="Nusbaum C."/>
            <person name="Birren B."/>
        </authorList>
    </citation>
    <scope>NUCLEOTIDE SEQUENCE [LARGE SCALE GENOMIC DNA]</scope>
    <source>
        <strain evidence="3">CBS 100218</strain>
    </source>
</reference>
<feature type="region of interest" description="Disordered" evidence="1">
    <location>
        <begin position="87"/>
        <end position="179"/>
    </location>
</feature>
<accession>R7YQW0</accession>
<sequence length="179" mass="20903">MCTKERDPGASLKIPSVTIEDLHRFRSRHFHDMSTPTIHTLPPNEPVWDAPEDEHELGYYADGVRRTITDEQIAMFRHSEIQALLRERRQRQQLDESSSARSDEQEDRTPDENLSRGQTLKRATPETPADLSLEQTQSKKRKRRKGPRKPSPDPEEEVTYRRIARELDEQTDVAVELDY</sequence>
<proteinExistence type="predicted"/>
<dbReference type="RefSeq" id="XP_007779627.1">
    <property type="nucleotide sequence ID" value="XM_007781437.1"/>
</dbReference>
<dbReference type="OrthoDB" id="5422320at2759"/>
<dbReference type="EMBL" id="JH767567">
    <property type="protein sequence ID" value="EON64310.1"/>
    <property type="molecule type" value="Genomic_DNA"/>
</dbReference>
<dbReference type="PANTHER" id="PTHR40642:SF1">
    <property type="entry name" value="YALI0F31295P"/>
    <property type="match status" value="1"/>
</dbReference>
<dbReference type="InterPro" id="IPR024526">
    <property type="entry name" value="DUF3807"/>
</dbReference>
<feature type="compositionally biased region" description="Acidic residues" evidence="1">
    <location>
        <begin position="169"/>
        <end position="179"/>
    </location>
</feature>
<evidence type="ECO:0000313" key="2">
    <source>
        <dbReference type="EMBL" id="EON64310.1"/>
    </source>
</evidence>
<feature type="compositionally biased region" description="Basic residues" evidence="1">
    <location>
        <begin position="138"/>
        <end position="148"/>
    </location>
</feature>
<dbReference type="eggNOG" id="ENOG502SA5E">
    <property type="taxonomic scope" value="Eukaryota"/>
</dbReference>
<dbReference type="OMA" id="FRRTELW"/>
<name>R7YQW0_CONA1</name>
<dbReference type="AlphaFoldDB" id="R7YQW0"/>
<protein>
    <submittedName>
        <fullName evidence="2">Uncharacterized protein</fullName>
    </submittedName>
</protein>
<evidence type="ECO:0000313" key="3">
    <source>
        <dbReference type="Proteomes" id="UP000016924"/>
    </source>
</evidence>
<dbReference type="HOGENOM" id="CLU_086075_1_1_1"/>
<dbReference type="Pfam" id="PF12720">
    <property type="entry name" value="DUF3807"/>
    <property type="match status" value="1"/>
</dbReference>
<dbReference type="PANTHER" id="PTHR40642">
    <property type="entry name" value="YALI0F31295P"/>
    <property type="match status" value="1"/>
</dbReference>
<keyword evidence="3" id="KW-1185">Reference proteome</keyword>
<dbReference type="STRING" id="1168221.R7YQW0"/>
<evidence type="ECO:0000256" key="1">
    <source>
        <dbReference type="SAM" id="MobiDB-lite"/>
    </source>
</evidence>
<dbReference type="Proteomes" id="UP000016924">
    <property type="component" value="Unassembled WGS sequence"/>
</dbReference>